<dbReference type="PANTHER" id="PTHR43416">
    <property type="entry name" value="DIHYDROLIPOYLLYSINE-RESIDUE SUCCINYLTRANSFERASE COMPONENT OF 2-OXOGLUTARATE DEHYDROGENASE COMPLEX, MITOCHONDRIAL-RELATED"/>
    <property type="match status" value="1"/>
</dbReference>
<evidence type="ECO:0000256" key="8">
    <source>
        <dbReference type="ARBA" id="ARBA00022823"/>
    </source>
</evidence>
<dbReference type="InterPro" id="IPR050537">
    <property type="entry name" value="2-oxoacid_dehydrogenase"/>
</dbReference>
<accession>A0A4R6IFG2</accession>
<dbReference type="SUPFAM" id="SSF51230">
    <property type="entry name" value="Single hybrid motif"/>
    <property type="match status" value="1"/>
</dbReference>
<dbReference type="InterPro" id="IPR023213">
    <property type="entry name" value="CAT-like_dom_sf"/>
</dbReference>
<dbReference type="InterPro" id="IPR004167">
    <property type="entry name" value="PSBD"/>
</dbReference>
<evidence type="ECO:0000256" key="12">
    <source>
        <dbReference type="SAM" id="MobiDB-lite"/>
    </source>
</evidence>
<evidence type="ECO:0000256" key="7">
    <source>
        <dbReference type="ARBA" id="ARBA00022679"/>
    </source>
</evidence>
<dbReference type="SUPFAM" id="SSF47005">
    <property type="entry name" value="Peripheral subunit-binding domain of 2-oxo acid dehydrogenase complex"/>
    <property type="match status" value="1"/>
</dbReference>
<dbReference type="OrthoDB" id="9805770at2"/>
<dbReference type="GO" id="GO:0005829">
    <property type="term" value="C:cytosol"/>
    <property type="evidence" value="ECO:0007669"/>
    <property type="project" value="TreeGrafter"/>
</dbReference>
<dbReference type="InterPro" id="IPR036625">
    <property type="entry name" value="E3-bd_dom_sf"/>
</dbReference>
<dbReference type="CDD" id="cd06849">
    <property type="entry name" value="lipoyl_domain"/>
    <property type="match status" value="1"/>
</dbReference>
<dbReference type="NCBIfam" id="TIGR01347">
    <property type="entry name" value="sucB"/>
    <property type="match status" value="1"/>
</dbReference>
<evidence type="ECO:0000313" key="16">
    <source>
        <dbReference type="Proteomes" id="UP000295499"/>
    </source>
</evidence>
<dbReference type="InterPro" id="IPR006255">
    <property type="entry name" value="SucB"/>
</dbReference>
<keyword evidence="6 11" id="KW-0816">Tricarboxylic acid cycle</keyword>
<dbReference type="EMBL" id="SNWM01000006">
    <property type="protein sequence ID" value="TDO19645.1"/>
    <property type="molecule type" value="Genomic_DNA"/>
</dbReference>
<feature type="domain" description="Peripheral subunit-binding (PSBD)" evidence="14">
    <location>
        <begin position="118"/>
        <end position="155"/>
    </location>
</feature>
<dbReference type="InterPro" id="IPR011053">
    <property type="entry name" value="Single_hybrid_motif"/>
</dbReference>
<dbReference type="Proteomes" id="UP000295499">
    <property type="component" value="Unassembled WGS sequence"/>
</dbReference>
<dbReference type="Pfam" id="PF00364">
    <property type="entry name" value="Biotin_lipoyl"/>
    <property type="match status" value="1"/>
</dbReference>
<keyword evidence="9 11" id="KW-0012">Acyltransferase</keyword>
<organism evidence="15 16">
    <name type="scientific">Pedobacter duraquae</name>
    <dbReference type="NCBI Taxonomy" id="425511"/>
    <lineage>
        <taxon>Bacteria</taxon>
        <taxon>Pseudomonadati</taxon>
        <taxon>Bacteroidota</taxon>
        <taxon>Sphingobacteriia</taxon>
        <taxon>Sphingobacteriales</taxon>
        <taxon>Sphingobacteriaceae</taxon>
        <taxon>Pedobacter</taxon>
    </lineage>
</organism>
<dbReference type="FunFam" id="3.30.559.10:FF:000007">
    <property type="entry name" value="Dihydrolipoamide acetyltransferase component of pyruvate dehydrogenase complex"/>
    <property type="match status" value="1"/>
</dbReference>
<dbReference type="PROSITE" id="PS00189">
    <property type="entry name" value="LIPOYL"/>
    <property type="match status" value="1"/>
</dbReference>
<comment type="caution">
    <text evidence="15">The sequence shown here is derived from an EMBL/GenBank/DDBJ whole genome shotgun (WGS) entry which is preliminary data.</text>
</comment>
<dbReference type="PROSITE" id="PS50968">
    <property type="entry name" value="BIOTINYL_LIPOYL"/>
    <property type="match status" value="1"/>
</dbReference>
<dbReference type="InterPro" id="IPR000089">
    <property type="entry name" value="Biotin_lipoyl"/>
</dbReference>
<dbReference type="PROSITE" id="PS51826">
    <property type="entry name" value="PSBD"/>
    <property type="match status" value="1"/>
</dbReference>
<feature type="domain" description="Lipoyl-binding" evidence="13">
    <location>
        <begin position="2"/>
        <end position="76"/>
    </location>
</feature>
<evidence type="ECO:0000256" key="6">
    <source>
        <dbReference type="ARBA" id="ARBA00022532"/>
    </source>
</evidence>
<dbReference type="InterPro" id="IPR001078">
    <property type="entry name" value="2-oxoacid_DH_actylTfrase"/>
</dbReference>
<dbReference type="GO" id="GO:0045252">
    <property type="term" value="C:oxoglutarate dehydrogenase complex"/>
    <property type="evidence" value="ECO:0007669"/>
    <property type="project" value="UniProtKB-UniRule"/>
</dbReference>
<evidence type="ECO:0000256" key="3">
    <source>
        <dbReference type="ARBA" id="ARBA00007317"/>
    </source>
</evidence>
<dbReference type="SUPFAM" id="SSF52777">
    <property type="entry name" value="CoA-dependent acyltransferases"/>
    <property type="match status" value="1"/>
</dbReference>
<protein>
    <recommendedName>
        <fullName evidence="5 11">Dihydrolipoyllysine-residue succinyltransferase component of 2-oxoglutarate dehydrogenase complex</fullName>
        <ecNumber evidence="4 11">2.3.1.61</ecNumber>
    </recommendedName>
    <alternativeName>
        <fullName evidence="11">2-oxoglutarate dehydrogenase complex component E2</fullName>
    </alternativeName>
</protein>
<gene>
    <name evidence="15" type="ORF">CLV32_4268</name>
</gene>
<sequence length="409" mass="43592">MSIEIKVPPVGESITEVVLSRWVKNDGDVVEMDEIIAELESDKATFELTAEQAGTLRTVASEGDTLAIGAVVCKIEDGGAAAPKATEAAPAEKAAVAEDKTSAAPVAEKSGDSYATGTPSPSAGKILAEKGVDAAAVKGTGVDGRITKEDALKAERAQAKAPEKAAQAPAAPVVAGARNERRQKMTPLRKTVAKRLVAVKNETAMLTTFNEVNMKPIMDLRGKYKDQFKEKYGVGLGFMSFFTKAVCEAMKDFPAVNARIDGEELVYNDFVDVSIAVSAPKGLVVPIIRNAESMSLAQIEKTVIELATKARDSKLTIEEMTGGTFTITNGGVFGSMMSTPIINAPQSAILGMHNIIERPIAEKGEVVIRPMMYLALSYDHRIIDGRESVGFLVRVKQLLEDPARLLLGI</sequence>
<comment type="function">
    <text evidence="1 11">E2 component of the 2-oxoglutarate dehydrogenase (OGDH) complex which catalyzes the second step in the conversion of 2-oxoglutarate to succinyl-CoA and CO(2).</text>
</comment>
<reference evidence="15 16" key="1">
    <citation type="submission" date="2019-03" db="EMBL/GenBank/DDBJ databases">
        <title>Genomic Encyclopedia of Archaeal and Bacterial Type Strains, Phase II (KMG-II): from individual species to whole genera.</title>
        <authorList>
            <person name="Goeker M."/>
        </authorList>
    </citation>
    <scope>NUCLEOTIDE SEQUENCE [LARGE SCALE GENOMIC DNA]</scope>
    <source>
        <strain evidence="15 16">DSM 19034</strain>
    </source>
</reference>
<dbReference type="Gene3D" id="3.30.559.10">
    <property type="entry name" value="Chloramphenicol acetyltransferase-like domain"/>
    <property type="match status" value="1"/>
</dbReference>
<evidence type="ECO:0000256" key="2">
    <source>
        <dbReference type="ARBA" id="ARBA00005145"/>
    </source>
</evidence>
<keyword evidence="8 11" id="KW-0450">Lipoyl</keyword>
<dbReference type="NCBIfam" id="NF004309">
    <property type="entry name" value="PRK05704.1"/>
    <property type="match status" value="1"/>
</dbReference>
<feature type="region of interest" description="Disordered" evidence="12">
    <location>
        <begin position="95"/>
        <end position="121"/>
    </location>
</feature>
<dbReference type="InterPro" id="IPR003016">
    <property type="entry name" value="2-oxoA_DH_lipoyl-BS"/>
</dbReference>
<name>A0A4R6IFG2_9SPHI</name>
<evidence type="ECO:0000256" key="5">
    <source>
        <dbReference type="ARBA" id="ARBA00019511"/>
    </source>
</evidence>
<evidence type="ECO:0000259" key="13">
    <source>
        <dbReference type="PROSITE" id="PS50968"/>
    </source>
</evidence>
<dbReference type="AlphaFoldDB" id="A0A4R6IFG2"/>
<evidence type="ECO:0000259" key="14">
    <source>
        <dbReference type="PROSITE" id="PS51826"/>
    </source>
</evidence>
<dbReference type="GO" id="GO:0033512">
    <property type="term" value="P:L-lysine catabolic process to acetyl-CoA via saccharopine"/>
    <property type="evidence" value="ECO:0007669"/>
    <property type="project" value="UniProtKB-UniRule"/>
</dbReference>
<comment type="pathway">
    <text evidence="2 11">Amino-acid degradation; L-lysine degradation via saccharopine pathway; glutaryl-CoA from L-lysine: step 6/6.</text>
</comment>
<dbReference type="Pfam" id="PF02817">
    <property type="entry name" value="E3_binding"/>
    <property type="match status" value="1"/>
</dbReference>
<keyword evidence="16" id="KW-1185">Reference proteome</keyword>
<comment type="cofactor">
    <cofactor evidence="11">
        <name>(R)-lipoate</name>
        <dbReference type="ChEBI" id="CHEBI:83088"/>
    </cofactor>
    <text evidence="11">Binds 1 lipoyl cofactor covalently.</text>
</comment>
<comment type="similarity">
    <text evidence="3 11">Belongs to the 2-oxoacid dehydrogenase family.</text>
</comment>
<dbReference type="RefSeq" id="WP_133558861.1">
    <property type="nucleotide sequence ID" value="NZ_SNWM01000006.1"/>
</dbReference>
<dbReference type="EC" id="2.3.1.61" evidence="4 11"/>
<dbReference type="Pfam" id="PF00198">
    <property type="entry name" value="2-oxoacid_dh"/>
    <property type="match status" value="1"/>
</dbReference>
<evidence type="ECO:0000313" key="15">
    <source>
        <dbReference type="EMBL" id="TDO19645.1"/>
    </source>
</evidence>
<evidence type="ECO:0000256" key="4">
    <source>
        <dbReference type="ARBA" id="ARBA00012945"/>
    </source>
</evidence>
<evidence type="ECO:0000256" key="11">
    <source>
        <dbReference type="RuleBase" id="RU361138"/>
    </source>
</evidence>
<dbReference type="GO" id="GO:0006099">
    <property type="term" value="P:tricarboxylic acid cycle"/>
    <property type="evidence" value="ECO:0007669"/>
    <property type="project" value="UniProtKB-UniRule"/>
</dbReference>
<comment type="catalytic activity">
    <reaction evidence="10 11">
        <text>N(6)-[(R)-dihydrolipoyl]-L-lysyl-[protein] + succinyl-CoA = N(6)-[(R)-S(8)-succinyldihydrolipoyl]-L-lysyl-[protein] + CoA</text>
        <dbReference type="Rhea" id="RHEA:15213"/>
        <dbReference type="Rhea" id="RHEA-COMP:10475"/>
        <dbReference type="Rhea" id="RHEA-COMP:20092"/>
        <dbReference type="ChEBI" id="CHEBI:57287"/>
        <dbReference type="ChEBI" id="CHEBI:57292"/>
        <dbReference type="ChEBI" id="CHEBI:83100"/>
        <dbReference type="ChEBI" id="CHEBI:83120"/>
        <dbReference type="EC" id="2.3.1.61"/>
    </reaction>
</comment>
<dbReference type="Gene3D" id="2.40.50.100">
    <property type="match status" value="1"/>
</dbReference>
<dbReference type="Gene3D" id="4.10.320.10">
    <property type="entry name" value="E3-binding domain"/>
    <property type="match status" value="1"/>
</dbReference>
<dbReference type="PANTHER" id="PTHR43416:SF5">
    <property type="entry name" value="DIHYDROLIPOYLLYSINE-RESIDUE SUCCINYLTRANSFERASE COMPONENT OF 2-OXOGLUTARATE DEHYDROGENASE COMPLEX, MITOCHONDRIAL"/>
    <property type="match status" value="1"/>
</dbReference>
<dbReference type="GO" id="GO:0004149">
    <property type="term" value="F:dihydrolipoyllysine-residue succinyltransferase activity"/>
    <property type="evidence" value="ECO:0007669"/>
    <property type="project" value="UniProtKB-UniRule"/>
</dbReference>
<evidence type="ECO:0000256" key="9">
    <source>
        <dbReference type="ARBA" id="ARBA00023315"/>
    </source>
</evidence>
<evidence type="ECO:0000256" key="10">
    <source>
        <dbReference type="ARBA" id="ARBA00052761"/>
    </source>
</evidence>
<proteinExistence type="inferred from homology"/>
<keyword evidence="7 11" id="KW-0808">Transferase</keyword>
<evidence type="ECO:0000256" key="1">
    <source>
        <dbReference type="ARBA" id="ARBA00004052"/>
    </source>
</evidence>
<dbReference type="UniPathway" id="UPA00868">
    <property type="reaction ID" value="UER00840"/>
</dbReference>